<feature type="binding site" evidence="5">
    <location>
        <position position="235"/>
    </location>
    <ligand>
        <name>substrate</name>
    </ligand>
</feature>
<evidence type="ECO:0000256" key="4">
    <source>
        <dbReference type="ARBA" id="ARBA00022801"/>
    </source>
</evidence>
<sequence length="255" mass="28435">MSLSIQCHGAGTPLVVIHGWGMNSNIWQPVIPSLSDKHRVYSVDLPGFGDSSWPFEEAVNLEILVDVIAPALPEKCHVMGWSLGGLVATQFALKHPARTLSLTTVASSPHFVESDSWPGIKPNVLEQFQRQLDSDFRKTIERFLAIQAMGSSDAKAQIKLVRELIFSKPTPEQKVLKETLRLLQECDLREQLANIEVPFLRLYGRLDSLVPERAITNIDALAPQSTSFSFNKSSHAPFLSEPGDFSRILTEFTQR</sequence>
<dbReference type="InterPro" id="IPR050266">
    <property type="entry name" value="AB_hydrolase_sf"/>
</dbReference>
<evidence type="ECO:0000256" key="5">
    <source>
        <dbReference type="HAMAP-Rule" id="MF_01260"/>
    </source>
</evidence>
<comment type="subunit">
    <text evidence="5">Monomer.</text>
</comment>
<comment type="function">
    <text evidence="5">The physiological role of BioH is to remove the methyl group introduced by BioC when the pimeloyl moiety is complete. It allows to synthesize pimeloyl-ACP via the fatty acid synthetic pathway through the hydrolysis of the ester bonds of pimeloyl-ACP esters.</text>
</comment>
<evidence type="ECO:0000259" key="6">
    <source>
        <dbReference type="Pfam" id="PF00561"/>
    </source>
</evidence>
<keyword evidence="2 5" id="KW-0963">Cytoplasm</keyword>
<dbReference type="PRINTS" id="PR00111">
    <property type="entry name" value="ABHYDROLASE"/>
</dbReference>
<name>A0A432YSI8_9GAMM</name>
<evidence type="ECO:0000313" key="8">
    <source>
        <dbReference type="Proteomes" id="UP000288361"/>
    </source>
</evidence>
<dbReference type="SUPFAM" id="SSF53474">
    <property type="entry name" value="alpha/beta-Hydrolases"/>
    <property type="match status" value="1"/>
</dbReference>
<feature type="binding site" evidence="5">
    <location>
        <begin position="143"/>
        <end position="147"/>
    </location>
    <ligand>
        <name>substrate</name>
    </ligand>
</feature>
<dbReference type="PANTHER" id="PTHR43798">
    <property type="entry name" value="MONOACYLGLYCEROL LIPASE"/>
    <property type="match status" value="1"/>
</dbReference>
<feature type="active site" evidence="5">
    <location>
        <position position="235"/>
    </location>
</feature>
<dbReference type="PANTHER" id="PTHR43798:SF31">
    <property type="entry name" value="AB HYDROLASE SUPERFAMILY PROTEIN YCLE"/>
    <property type="match status" value="1"/>
</dbReference>
<dbReference type="EMBL" id="PIQA01000004">
    <property type="protein sequence ID" value="RUO64590.1"/>
    <property type="molecule type" value="Genomic_DNA"/>
</dbReference>
<evidence type="ECO:0000313" key="7">
    <source>
        <dbReference type="EMBL" id="RUO64590.1"/>
    </source>
</evidence>
<proteinExistence type="inferred from homology"/>
<comment type="catalytic activity">
    <reaction evidence="5">
        <text>6-carboxyhexanoyl-[ACP] methyl ester + H2O = 6-carboxyhexanoyl-[ACP] + methanol + H(+)</text>
        <dbReference type="Rhea" id="RHEA:42700"/>
        <dbReference type="Rhea" id="RHEA-COMP:9955"/>
        <dbReference type="Rhea" id="RHEA-COMP:10186"/>
        <dbReference type="ChEBI" id="CHEBI:15377"/>
        <dbReference type="ChEBI" id="CHEBI:15378"/>
        <dbReference type="ChEBI" id="CHEBI:17790"/>
        <dbReference type="ChEBI" id="CHEBI:78846"/>
        <dbReference type="ChEBI" id="CHEBI:82735"/>
        <dbReference type="EC" id="3.1.1.85"/>
    </reaction>
</comment>
<dbReference type="Proteomes" id="UP000288361">
    <property type="component" value="Unassembled WGS sequence"/>
</dbReference>
<evidence type="ECO:0000256" key="3">
    <source>
        <dbReference type="ARBA" id="ARBA00022756"/>
    </source>
</evidence>
<comment type="similarity">
    <text evidence="5">Belongs to the AB hydrolase superfamily. Carboxylesterase BioH family.</text>
</comment>
<keyword evidence="1 5" id="KW-0719">Serine esterase</keyword>
<dbReference type="InterPro" id="IPR000073">
    <property type="entry name" value="AB_hydrolase_1"/>
</dbReference>
<dbReference type="NCBIfam" id="TIGR01738">
    <property type="entry name" value="bioH"/>
    <property type="match status" value="1"/>
</dbReference>
<evidence type="ECO:0000256" key="1">
    <source>
        <dbReference type="ARBA" id="ARBA00022487"/>
    </source>
</evidence>
<comment type="pathway">
    <text evidence="5">Cofactor biosynthesis; biotin biosynthesis.</text>
</comment>
<gene>
    <name evidence="5 7" type="primary">bioH</name>
    <name evidence="7" type="ORF">CWI73_07825</name>
</gene>
<keyword evidence="3 5" id="KW-0093">Biotin biosynthesis</keyword>
<comment type="caution">
    <text evidence="7">The sequence shown here is derived from an EMBL/GenBank/DDBJ whole genome shotgun (WGS) entry which is preliminary data.</text>
</comment>
<feature type="binding site" evidence="5">
    <location>
        <position position="20"/>
    </location>
    <ligand>
        <name>substrate</name>
    </ligand>
</feature>
<keyword evidence="4 5" id="KW-0378">Hydrolase</keyword>
<protein>
    <recommendedName>
        <fullName evidence="5">Pimeloyl-[acyl-carrier protein] methyl ester esterase</fullName>
        <ecNumber evidence="5">3.1.1.85</ecNumber>
    </recommendedName>
    <alternativeName>
        <fullName evidence="5">Biotin synthesis protein BioH</fullName>
    </alternativeName>
    <alternativeName>
        <fullName evidence="5">Carboxylesterase BioH</fullName>
    </alternativeName>
</protein>
<dbReference type="AlphaFoldDB" id="A0A432YSI8"/>
<accession>A0A432YSI8</accession>
<dbReference type="GO" id="GO:0016020">
    <property type="term" value="C:membrane"/>
    <property type="evidence" value="ECO:0007669"/>
    <property type="project" value="TreeGrafter"/>
</dbReference>
<dbReference type="GO" id="GO:0090499">
    <property type="term" value="F:pimelyl-[acyl-carrier protein] methyl ester esterase activity"/>
    <property type="evidence" value="ECO:0007669"/>
    <property type="project" value="UniProtKB-EC"/>
</dbReference>
<dbReference type="InterPro" id="IPR010076">
    <property type="entry name" value="BioH"/>
</dbReference>
<dbReference type="EC" id="3.1.1.85" evidence="5"/>
<dbReference type="GO" id="GO:0005737">
    <property type="term" value="C:cytoplasm"/>
    <property type="evidence" value="ECO:0007669"/>
    <property type="project" value="UniProtKB-SubCell"/>
</dbReference>
<dbReference type="HAMAP" id="MF_01260">
    <property type="entry name" value="Carboxylester"/>
    <property type="match status" value="1"/>
</dbReference>
<dbReference type="Gene3D" id="3.40.50.1820">
    <property type="entry name" value="alpha/beta hydrolase"/>
    <property type="match status" value="1"/>
</dbReference>
<feature type="active site" description="Nucleophile" evidence="5">
    <location>
        <position position="82"/>
    </location>
</feature>
<feature type="active site" evidence="5">
    <location>
        <position position="207"/>
    </location>
</feature>
<dbReference type="GO" id="GO:0009102">
    <property type="term" value="P:biotin biosynthetic process"/>
    <property type="evidence" value="ECO:0007669"/>
    <property type="project" value="UniProtKB-UniRule"/>
</dbReference>
<dbReference type="InterPro" id="IPR029058">
    <property type="entry name" value="AB_hydrolase_fold"/>
</dbReference>
<dbReference type="UniPathway" id="UPA00078"/>
<organism evidence="7 8">
    <name type="scientific">Idiomarina piscisalsi</name>
    <dbReference type="NCBI Taxonomy" id="1096243"/>
    <lineage>
        <taxon>Bacteria</taxon>
        <taxon>Pseudomonadati</taxon>
        <taxon>Pseudomonadota</taxon>
        <taxon>Gammaproteobacteria</taxon>
        <taxon>Alteromonadales</taxon>
        <taxon>Idiomarinaceae</taxon>
        <taxon>Idiomarina</taxon>
    </lineage>
</organism>
<feature type="binding site" evidence="5">
    <location>
        <begin position="82"/>
        <end position="83"/>
    </location>
    <ligand>
        <name>substrate</name>
    </ligand>
</feature>
<evidence type="ECO:0000256" key="2">
    <source>
        <dbReference type="ARBA" id="ARBA00022490"/>
    </source>
</evidence>
<comment type="subcellular location">
    <subcellularLocation>
        <location evidence="5">Cytoplasm</location>
    </subcellularLocation>
</comment>
<feature type="domain" description="AB hydrolase-1" evidence="6">
    <location>
        <begin position="13"/>
        <end position="242"/>
    </location>
</feature>
<dbReference type="Pfam" id="PF00561">
    <property type="entry name" value="Abhydrolase_1"/>
    <property type="match status" value="1"/>
</dbReference>
<dbReference type="RefSeq" id="WP_126752255.1">
    <property type="nucleotide sequence ID" value="NZ_JBHUMT010000001.1"/>
</dbReference>
<reference evidence="7 8" key="1">
    <citation type="journal article" date="2011" name="Front. Microbiol.">
        <title>Genomic signatures of strain selection and enhancement in Bacillus atrophaeus var. globigii, a historical biowarfare simulant.</title>
        <authorList>
            <person name="Gibbons H.S."/>
            <person name="Broomall S.M."/>
            <person name="McNew L.A."/>
            <person name="Daligault H."/>
            <person name="Chapman C."/>
            <person name="Bruce D."/>
            <person name="Karavis M."/>
            <person name="Krepps M."/>
            <person name="McGregor P.A."/>
            <person name="Hong C."/>
            <person name="Park K.H."/>
            <person name="Akmal A."/>
            <person name="Feldman A."/>
            <person name="Lin J.S."/>
            <person name="Chang W.E."/>
            <person name="Higgs B.W."/>
            <person name="Demirev P."/>
            <person name="Lindquist J."/>
            <person name="Liem A."/>
            <person name="Fochler E."/>
            <person name="Read T.D."/>
            <person name="Tapia R."/>
            <person name="Johnson S."/>
            <person name="Bishop-Lilly K.A."/>
            <person name="Detter C."/>
            <person name="Han C."/>
            <person name="Sozhamannan S."/>
            <person name="Rosenzweig C.N."/>
            <person name="Skowronski E.W."/>
        </authorList>
    </citation>
    <scope>NUCLEOTIDE SEQUENCE [LARGE SCALE GENOMIC DNA]</scope>
    <source>
        <strain evidence="7 8">TPS4-2</strain>
    </source>
</reference>